<evidence type="ECO:0000313" key="10">
    <source>
        <dbReference type="Proteomes" id="UP000006830"/>
    </source>
</evidence>
<comment type="similarity">
    <text evidence="1">Belongs to the EcnA/EcnB lipoprotein family.</text>
</comment>
<sequence>MSIHFKLTSFCLLHNIQSQFDKGKFMRSAFITSIFVAVAFLTSACNTMQGAGQDMQAEGKKLEDSAKSNKSTKGCGCSHSSAN</sequence>
<evidence type="ECO:0000256" key="2">
    <source>
        <dbReference type="ARBA" id="ARBA00022475"/>
    </source>
</evidence>
<evidence type="ECO:0000256" key="7">
    <source>
        <dbReference type="SAM" id="MobiDB-lite"/>
    </source>
</evidence>
<reference evidence="9" key="1">
    <citation type="submission" date="2007-09" db="EMBL/GenBank/DDBJ databases">
        <title>Complete Genome Sequence of Rickettsia akari.</title>
        <authorList>
            <person name="Madan A."/>
            <person name="Fahey J."/>
            <person name="Helton E."/>
            <person name="Ketteman M."/>
            <person name="Madan A."/>
            <person name="Rodrigues S."/>
            <person name="Sanchez A."/>
            <person name="Whiting M."/>
            <person name="Dasch G."/>
            <person name="Eremeeva M."/>
        </authorList>
    </citation>
    <scope>NUCLEOTIDE SEQUENCE</scope>
    <source>
        <strain evidence="9">Hartford</strain>
    </source>
</reference>
<feature type="compositionally biased region" description="Polar residues" evidence="7">
    <location>
        <begin position="68"/>
        <end position="83"/>
    </location>
</feature>
<keyword evidence="2" id="KW-1003">Cell membrane</keyword>
<keyword evidence="8" id="KW-1133">Transmembrane helix</keyword>
<evidence type="ECO:0000313" key="9">
    <source>
        <dbReference type="EMBL" id="ABV75381.1"/>
    </source>
</evidence>
<keyword evidence="3" id="KW-0732">Signal</keyword>
<feature type="region of interest" description="Disordered" evidence="7">
    <location>
        <begin position="56"/>
        <end position="83"/>
    </location>
</feature>
<gene>
    <name evidence="9" type="ordered locus">A1C_05730</name>
</gene>
<keyword evidence="8" id="KW-0812">Transmembrane</keyword>
<dbReference type="GO" id="GO:0016020">
    <property type="term" value="C:membrane"/>
    <property type="evidence" value="ECO:0007669"/>
    <property type="project" value="InterPro"/>
</dbReference>
<name>A8GPQ6_RICAH</name>
<dbReference type="InterPro" id="IPR012556">
    <property type="entry name" value="Entericidin"/>
</dbReference>
<dbReference type="GO" id="GO:0009636">
    <property type="term" value="P:response to toxic substance"/>
    <property type="evidence" value="ECO:0007669"/>
    <property type="project" value="InterPro"/>
</dbReference>
<proteinExistence type="inferred from homology"/>
<dbReference type="Proteomes" id="UP000006830">
    <property type="component" value="Chromosome"/>
</dbReference>
<dbReference type="Pfam" id="PF08085">
    <property type="entry name" value="Entericidin"/>
    <property type="match status" value="1"/>
</dbReference>
<evidence type="ECO:0000256" key="6">
    <source>
        <dbReference type="ARBA" id="ARBA00023288"/>
    </source>
</evidence>
<evidence type="ECO:0000256" key="3">
    <source>
        <dbReference type="ARBA" id="ARBA00022729"/>
    </source>
</evidence>
<keyword evidence="4 8" id="KW-0472">Membrane</keyword>
<protein>
    <recommendedName>
        <fullName evidence="11">Entericidin B-like protein</fullName>
    </recommendedName>
</protein>
<feature type="transmembrane region" description="Helical" evidence="8">
    <location>
        <begin position="28"/>
        <end position="45"/>
    </location>
</feature>
<evidence type="ECO:0000256" key="5">
    <source>
        <dbReference type="ARBA" id="ARBA00023139"/>
    </source>
</evidence>
<keyword evidence="5" id="KW-0564">Palmitate</keyword>
<evidence type="ECO:0008006" key="11">
    <source>
        <dbReference type="Google" id="ProtNLM"/>
    </source>
</evidence>
<dbReference type="EMBL" id="CP000847">
    <property type="protein sequence ID" value="ABV75381.1"/>
    <property type="molecule type" value="Genomic_DNA"/>
</dbReference>
<evidence type="ECO:0000256" key="4">
    <source>
        <dbReference type="ARBA" id="ARBA00023136"/>
    </source>
</evidence>
<organism evidence="9 10">
    <name type="scientific">Rickettsia akari (strain Hartford)</name>
    <dbReference type="NCBI Taxonomy" id="293614"/>
    <lineage>
        <taxon>Bacteria</taxon>
        <taxon>Pseudomonadati</taxon>
        <taxon>Pseudomonadota</taxon>
        <taxon>Alphaproteobacteria</taxon>
        <taxon>Rickettsiales</taxon>
        <taxon>Rickettsiaceae</taxon>
        <taxon>Rickettsieae</taxon>
        <taxon>Rickettsia</taxon>
        <taxon>spotted fever group</taxon>
    </lineage>
</organism>
<evidence type="ECO:0000256" key="1">
    <source>
        <dbReference type="ARBA" id="ARBA00010296"/>
    </source>
</evidence>
<dbReference type="eggNOG" id="COG5510">
    <property type="taxonomic scope" value="Bacteria"/>
</dbReference>
<feature type="compositionally biased region" description="Basic and acidic residues" evidence="7">
    <location>
        <begin position="57"/>
        <end position="67"/>
    </location>
</feature>
<keyword evidence="6" id="KW-0449">Lipoprotein</keyword>
<dbReference type="STRING" id="293614.A1C_05730"/>
<accession>A8GPQ6</accession>
<evidence type="ECO:0000256" key="8">
    <source>
        <dbReference type="SAM" id="Phobius"/>
    </source>
</evidence>
<dbReference type="AlphaFoldDB" id="A8GPQ6"/>
<keyword evidence="10" id="KW-1185">Reference proteome</keyword>
<dbReference type="KEGG" id="rak:A1C_05730"/>
<dbReference type="HOGENOM" id="CLU_193827_0_0_5"/>